<feature type="region of interest" description="Disordered" evidence="1">
    <location>
        <begin position="278"/>
        <end position="390"/>
    </location>
</feature>
<feature type="region of interest" description="Disordered" evidence="1">
    <location>
        <begin position="1"/>
        <end position="23"/>
    </location>
</feature>
<feature type="compositionally biased region" description="Pro residues" evidence="1">
    <location>
        <begin position="330"/>
        <end position="356"/>
    </location>
</feature>
<dbReference type="AlphaFoldDB" id="A0A4R4SXX3"/>
<dbReference type="InterPro" id="IPR000719">
    <property type="entry name" value="Prot_kinase_dom"/>
</dbReference>
<dbReference type="GO" id="GO:0004672">
    <property type="term" value="F:protein kinase activity"/>
    <property type="evidence" value="ECO:0007669"/>
    <property type="project" value="InterPro"/>
</dbReference>
<feature type="compositionally biased region" description="Low complexity" evidence="1">
    <location>
        <begin position="300"/>
        <end position="310"/>
    </location>
</feature>
<dbReference type="PROSITE" id="PS50011">
    <property type="entry name" value="PROTEIN_KINASE_DOM"/>
    <property type="match status" value="1"/>
</dbReference>
<dbReference type="Gene3D" id="1.10.510.10">
    <property type="entry name" value="Transferase(Phosphotransferase) domain 1"/>
    <property type="match status" value="1"/>
</dbReference>
<dbReference type="GO" id="GO:0005524">
    <property type="term" value="F:ATP binding"/>
    <property type="evidence" value="ECO:0007669"/>
    <property type="project" value="InterPro"/>
</dbReference>
<dbReference type="OrthoDB" id="3700382at2"/>
<dbReference type="InterPro" id="IPR011009">
    <property type="entry name" value="Kinase-like_dom_sf"/>
</dbReference>
<proteinExistence type="predicted"/>
<comment type="caution">
    <text evidence="3">The sequence shown here is derived from an EMBL/GenBank/DDBJ whole genome shotgun (WGS) entry which is preliminary data.</text>
</comment>
<protein>
    <recommendedName>
        <fullName evidence="2">Protein kinase domain-containing protein</fullName>
    </recommendedName>
</protein>
<evidence type="ECO:0000259" key="2">
    <source>
        <dbReference type="PROSITE" id="PS50011"/>
    </source>
</evidence>
<name>A0A4R4SXX3_9ACTN</name>
<dbReference type="Proteomes" id="UP000295345">
    <property type="component" value="Unassembled WGS sequence"/>
</dbReference>
<gene>
    <name evidence="3" type="ORF">E1283_26370</name>
</gene>
<reference evidence="3 4" key="1">
    <citation type="submission" date="2019-03" db="EMBL/GenBank/DDBJ databases">
        <title>Draft genome sequences of novel Actinobacteria.</title>
        <authorList>
            <person name="Sahin N."/>
            <person name="Ay H."/>
            <person name="Saygin H."/>
        </authorList>
    </citation>
    <scope>NUCLEOTIDE SEQUENCE [LARGE SCALE GENOMIC DNA]</scope>
    <source>
        <strain evidence="3 4">DSM 41900</strain>
    </source>
</reference>
<dbReference type="SUPFAM" id="SSF56112">
    <property type="entry name" value="Protein kinase-like (PK-like)"/>
    <property type="match status" value="1"/>
</dbReference>
<evidence type="ECO:0000313" key="4">
    <source>
        <dbReference type="Proteomes" id="UP000295345"/>
    </source>
</evidence>
<feature type="domain" description="Protein kinase" evidence="2">
    <location>
        <begin position="30"/>
        <end position="302"/>
    </location>
</feature>
<sequence length="594" mass="64044">MAASDGARTVSRHVPSMSRAGPARIELSTLAKGRKLGSGGQGTIWETDRTLNQGRWQAAYKEYARAITPDTDALERMVSLPHQVPSGTRRWLAGHLAWPVALVTDAGSGDRVTGFLMRQIPQDFVRTLDIPGESERPSGMQYLLNPDAYLTRVGIRVTPRQRAQLLLDLARTLARLHGMDIVCGDLSPNNVLFTLSPEPACFLIDCDSMVLRGSPVVPPVETPDWEVPPGEPKAAREGDLYKLALLAVRLFSGEQSGSDTLMMTDTDSELLIQHLAERGVRNAPHERPSAEDWEKAMGHAVSRTPASAPRRPSPSPKPSGGQRATRPATSPRPRPSPPPAPTPTPTPAPAPAPAPAPGTGWITPPSPPPVWARKPSRPQRPGPAGSSDPSCGGAVWVLAVICVVLYLVLQTFSAVWNGVGDAVESFLSGPEDEVQGVEYTPPTTARAQARDLDALLTYNSGTRGDVSEAVQELLTCPGVTPDRLAAAEDTFTTAAEDRMAHLESLDMLALDELPDGETLERDLREAWNASADADRAYALLADETWCDQDLTASPHWEDAGVANERATTAKRAFIEAWNPIAEQYDLTVLAWDDV</sequence>
<accession>A0A4R4SXX3</accession>
<keyword evidence="4" id="KW-1185">Reference proteome</keyword>
<feature type="compositionally biased region" description="Basic and acidic residues" evidence="1">
    <location>
        <begin position="278"/>
        <end position="297"/>
    </location>
</feature>
<dbReference type="EMBL" id="SMKI01000347">
    <property type="protein sequence ID" value="TDC69171.1"/>
    <property type="molecule type" value="Genomic_DNA"/>
</dbReference>
<evidence type="ECO:0000256" key="1">
    <source>
        <dbReference type="SAM" id="MobiDB-lite"/>
    </source>
</evidence>
<dbReference type="RefSeq" id="WP_132820650.1">
    <property type="nucleotide sequence ID" value="NZ_SMKI01000347.1"/>
</dbReference>
<organism evidence="3 4">
    <name type="scientific">Streptomyces hainanensis</name>
    <dbReference type="NCBI Taxonomy" id="402648"/>
    <lineage>
        <taxon>Bacteria</taxon>
        <taxon>Bacillati</taxon>
        <taxon>Actinomycetota</taxon>
        <taxon>Actinomycetes</taxon>
        <taxon>Kitasatosporales</taxon>
        <taxon>Streptomycetaceae</taxon>
        <taxon>Streptomyces</taxon>
    </lineage>
</organism>
<evidence type="ECO:0000313" key="3">
    <source>
        <dbReference type="EMBL" id="TDC69171.1"/>
    </source>
</evidence>